<dbReference type="NCBIfam" id="TIGR02893">
    <property type="entry name" value="spore_yabQ"/>
    <property type="match status" value="1"/>
</dbReference>
<organism evidence="2 3">
    <name type="scientific">Alicyclobacillus cycloheptanicus</name>
    <dbReference type="NCBI Taxonomy" id="1457"/>
    <lineage>
        <taxon>Bacteria</taxon>
        <taxon>Bacillati</taxon>
        <taxon>Bacillota</taxon>
        <taxon>Bacilli</taxon>
        <taxon>Bacillales</taxon>
        <taxon>Alicyclobacillaceae</taxon>
        <taxon>Alicyclobacillus</taxon>
    </lineage>
</organism>
<keyword evidence="1" id="KW-1133">Transmembrane helix</keyword>
<keyword evidence="1" id="KW-0472">Membrane</keyword>
<feature type="transmembrane region" description="Helical" evidence="1">
    <location>
        <begin position="65"/>
        <end position="84"/>
    </location>
</feature>
<sequence length="194" mass="22376">MTQIQSVLALVAASWILGAVFDIYNTVTGSSRWLRWLRPALDIAFWVAAAGLVCFVMFTTDDGRLRIYTFLLLAAGYLLYRVWFHVRVVRSAFRVVRAIRAVFLGVSRLVYRVVVWPVLAVLGLAARLLHAVYRVLCWVEDGLFVLLSFWLKVIGFLFRGWAAPSRSMRKKIDDRMEGFWTLASNWIRRVSNRT</sequence>
<protein>
    <submittedName>
        <fullName evidence="2">Spore cortex biosynthesis protein YabQ</fullName>
    </submittedName>
</protein>
<evidence type="ECO:0000256" key="1">
    <source>
        <dbReference type="SAM" id="Phobius"/>
    </source>
</evidence>
<dbReference type="EMBL" id="JAUSTP010000015">
    <property type="protein sequence ID" value="MDQ0190149.1"/>
    <property type="molecule type" value="Genomic_DNA"/>
</dbReference>
<feature type="transmembrane region" description="Helical" evidence="1">
    <location>
        <begin position="109"/>
        <end position="130"/>
    </location>
</feature>
<comment type="caution">
    <text evidence="2">The sequence shown here is derived from an EMBL/GenBank/DDBJ whole genome shotgun (WGS) entry which is preliminary data.</text>
</comment>
<reference evidence="2 3" key="1">
    <citation type="submission" date="2023-07" db="EMBL/GenBank/DDBJ databases">
        <title>Genomic Encyclopedia of Type Strains, Phase IV (KMG-IV): sequencing the most valuable type-strain genomes for metagenomic binning, comparative biology and taxonomic classification.</title>
        <authorList>
            <person name="Goeker M."/>
        </authorList>
    </citation>
    <scope>NUCLEOTIDE SEQUENCE [LARGE SCALE GENOMIC DNA]</scope>
    <source>
        <strain evidence="2 3">DSM 4006</strain>
    </source>
</reference>
<dbReference type="Pfam" id="PF09578">
    <property type="entry name" value="Spore_YabQ"/>
    <property type="match status" value="1"/>
</dbReference>
<feature type="transmembrane region" description="Helical" evidence="1">
    <location>
        <begin position="142"/>
        <end position="162"/>
    </location>
</feature>
<proteinExistence type="predicted"/>
<keyword evidence="3" id="KW-1185">Reference proteome</keyword>
<accession>A0ABT9XIL0</accession>
<dbReference type="RefSeq" id="WP_274457393.1">
    <property type="nucleotide sequence ID" value="NZ_CP067097.1"/>
</dbReference>
<keyword evidence="1" id="KW-0812">Transmembrane</keyword>
<dbReference type="Proteomes" id="UP001232973">
    <property type="component" value="Unassembled WGS sequence"/>
</dbReference>
<gene>
    <name evidence="2" type="ORF">J2S03_002012</name>
</gene>
<evidence type="ECO:0000313" key="2">
    <source>
        <dbReference type="EMBL" id="MDQ0190149.1"/>
    </source>
</evidence>
<evidence type="ECO:0000313" key="3">
    <source>
        <dbReference type="Proteomes" id="UP001232973"/>
    </source>
</evidence>
<feature type="transmembrane region" description="Helical" evidence="1">
    <location>
        <begin position="6"/>
        <end position="27"/>
    </location>
</feature>
<dbReference type="InterPro" id="IPR019074">
    <property type="entry name" value="YabQ"/>
</dbReference>
<name>A0ABT9XIL0_9BACL</name>